<evidence type="ECO:0000313" key="1">
    <source>
        <dbReference type="EMBL" id="KAF5707970.1"/>
    </source>
</evidence>
<dbReference type="Proteomes" id="UP000544331">
    <property type="component" value="Unassembled WGS sequence"/>
</dbReference>
<dbReference type="SUPFAM" id="SSF89372">
    <property type="entry name" value="Fucose-specific lectin"/>
    <property type="match status" value="1"/>
</dbReference>
<comment type="caution">
    <text evidence="1">The sequence shown here is derived from an EMBL/GenBank/DDBJ whole genome shotgun (WGS) entry which is preliminary data.</text>
</comment>
<reference evidence="1 2" key="1">
    <citation type="submission" date="2020-05" db="EMBL/GenBank/DDBJ databases">
        <title>Identification and distribution of gene clusters putatively required for synthesis of sphingolipid metabolism inhibitors in phylogenetically diverse species of the filamentous fungus Fusarium.</title>
        <authorList>
            <person name="Kim H.-S."/>
            <person name="Busman M."/>
            <person name="Brown D.W."/>
            <person name="Divon H."/>
            <person name="Uhlig S."/>
            <person name="Proctor R.H."/>
        </authorList>
    </citation>
    <scope>NUCLEOTIDE SEQUENCE [LARGE SCALE GENOMIC DNA]</scope>
    <source>
        <strain evidence="1 2">NRRL 66235</strain>
    </source>
</reference>
<dbReference type="AlphaFoldDB" id="A0A8H6D961"/>
<keyword evidence="2" id="KW-1185">Reference proteome</keyword>
<protein>
    <submittedName>
        <fullName evidence="1">Uncharacterized protein</fullName>
    </submittedName>
</protein>
<gene>
    <name evidence="1" type="ORF">FMUND_10835</name>
</gene>
<dbReference type="OrthoDB" id="5066801at2759"/>
<proteinExistence type="predicted"/>
<sequence>MPNANPNTDIPTSTIDGATYYDVASQLLHLVITYSSGISLRPDSIEVNLITSPSTNTTEVGNGAPTFPANSNTGTIVLPLALSSASQGGQLIVAGLDSKLWESSPPSDPWQIPAINSSPFTSALSATFTSLGSVKVTWSWIQGMDATAQQITLTIAGQTLVTTMVNSPTVTTTFTMAQANNLFTPGRRFIVQCTPIAPGLWATPVNTTFSIPSSSGMTCILLNNPPLVSSESTMTNLSVQGTNTMQAWWGTPEGAIETVVFPSKNPAQFAGPSTVSNTGSCLASISVGSTNQLVWWITETGAIDGQVNNGEGWASPGAGPGEAFPFNEAETATTVNGGSMASLLLQYNNGAILFWIDPKGAIGCCRWLARSGWGAIFDALPPGTASPTSQLTTLSFGSAAYLFCVSQDGAVVGGSWSDVNSTLGPMSPIAVAPSGNAAPGGGLASIGISSSIGVNSQEIAVFWTTPKNNIEIAFVYEEPYSFRNIQRPLTVAQSVLGGTGIAVYPMEPNQCSVWWIGQSSDLRRTNVDLTKVSSTPTPNWPVFEDSGPGSCRQTRSLIAQNVSATQVDLLYVSANDTVAGLFYSFS</sequence>
<dbReference type="Gene3D" id="2.120.10.70">
    <property type="entry name" value="Fucose-specific lectin"/>
    <property type="match status" value="1"/>
</dbReference>
<name>A0A8H6D961_9HYPO</name>
<accession>A0A8H6D961</accession>
<evidence type="ECO:0000313" key="2">
    <source>
        <dbReference type="Proteomes" id="UP000544331"/>
    </source>
</evidence>
<organism evidence="1 2">
    <name type="scientific">Fusarium mundagurra</name>
    <dbReference type="NCBI Taxonomy" id="1567541"/>
    <lineage>
        <taxon>Eukaryota</taxon>
        <taxon>Fungi</taxon>
        <taxon>Dikarya</taxon>
        <taxon>Ascomycota</taxon>
        <taxon>Pezizomycotina</taxon>
        <taxon>Sordariomycetes</taxon>
        <taxon>Hypocreomycetidae</taxon>
        <taxon>Hypocreales</taxon>
        <taxon>Nectriaceae</taxon>
        <taxon>Fusarium</taxon>
        <taxon>Fusarium fujikuroi species complex</taxon>
    </lineage>
</organism>
<dbReference type="EMBL" id="JAAOAN010000405">
    <property type="protein sequence ID" value="KAF5707970.1"/>
    <property type="molecule type" value="Genomic_DNA"/>
</dbReference>